<dbReference type="PANTHER" id="PTHR43316:SF3">
    <property type="entry name" value="HALOACID DEHALOGENASE, TYPE II (AFU_ORTHOLOGUE AFUA_2G07750)-RELATED"/>
    <property type="match status" value="1"/>
</dbReference>
<evidence type="ECO:0000313" key="4">
    <source>
        <dbReference type="Proteomes" id="UP001174691"/>
    </source>
</evidence>
<evidence type="ECO:0000313" key="3">
    <source>
        <dbReference type="EMBL" id="KAJ9158072.1"/>
    </source>
</evidence>
<evidence type="ECO:0000256" key="2">
    <source>
        <dbReference type="ARBA" id="ARBA00022801"/>
    </source>
</evidence>
<dbReference type="GO" id="GO:0019120">
    <property type="term" value="F:hydrolase activity, acting on acid halide bonds, in C-halide compounds"/>
    <property type="evidence" value="ECO:0007669"/>
    <property type="project" value="InterPro"/>
</dbReference>
<dbReference type="SFLD" id="SFLDG01129">
    <property type="entry name" value="C1.5:_HAD__Beta-PGM__Phosphata"/>
    <property type="match status" value="1"/>
</dbReference>
<dbReference type="Gene3D" id="3.40.50.1000">
    <property type="entry name" value="HAD superfamily/HAD-like"/>
    <property type="match status" value="1"/>
</dbReference>
<dbReference type="PANTHER" id="PTHR43316">
    <property type="entry name" value="HYDROLASE, HALOACID DELAHOGENASE-RELATED"/>
    <property type="match status" value="1"/>
</dbReference>
<dbReference type="SFLD" id="SFLDS00003">
    <property type="entry name" value="Haloacid_Dehalogenase"/>
    <property type="match status" value="1"/>
</dbReference>
<dbReference type="InterPro" id="IPR036412">
    <property type="entry name" value="HAD-like_sf"/>
</dbReference>
<dbReference type="AlphaFoldDB" id="A0AA38RWJ6"/>
<gene>
    <name evidence="3" type="ORF">NKR19_g3706</name>
</gene>
<proteinExistence type="inferred from homology"/>
<dbReference type="InterPro" id="IPR051540">
    <property type="entry name" value="S-2-haloacid_dehalogenase"/>
</dbReference>
<sequence>MSVQPLSGVRALTFDVFGTVVDWRSSIVDALTQAAERKLASPDFSTLPEHLQSRLRAVTEGNREWPAFAQDWRKSYGRFTRGFVPGETAWKDIDTHHRDSLVELLERYRLGGVFSADEIEELSKKWHFLTPWPDSAEGIRALGEVVVTATLSNGNRSLLNDLNEFGGLGFRKIISAEDFKAYKPSEKVYRGAVEALGLEPGEVAMVAAHLGDLKAAQGCGLRTVYVERNREEDWVVGSQEYEDAKGWVDVWVREEEEGFVEVARQMAIIKPS</sequence>
<name>A0AA38RWJ6_9PEZI</name>
<dbReference type="Proteomes" id="UP001174691">
    <property type="component" value="Unassembled WGS sequence"/>
</dbReference>
<dbReference type="SUPFAM" id="SSF56784">
    <property type="entry name" value="HAD-like"/>
    <property type="match status" value="1"/>
</dbReference>
<protein>
    <submittedName>
        <fullName evidence="3">Haloacid dehalogenase</fullName>
    </submittedName>
</protein>
<dbReference type="InterPro" id="IPR023214">
    <property type="entry name" value="HAD_sf"/>
</dbReference>
<dbReference type="Gene3D" id="1.10.150.240">
    <property type="entry name" value="Putative phosphatase, domain 2"/>
    <property type="match status" value="1"/>
</dbReference>
<dbReference type="InterPro" id="IPR023198">
    <property type="entry name" value="PGP-like_dom2"/>
</dbReference>
<comment type="caution">
    <text evidence="3">The sequence shown here is derived from an EMBL/GenBank/DDBJ whole genome shotgun (WGS) entry which is preliminary data.</text>
</comment>
<keyword evidence="2" id="KW-0378">Hydrolase</keyword>
<dbReference type="GO" id="GO:0016791">
    <property type="term" value="F:phosphatase activity"/>
    <property type="evidence" value="ECO:0007669"/>
    <property type="project" value="UniProtKB-ARBA"/>
</dbReference>
<dbReference type="NCBIfam" id="TIGR01493">
    <property type="entry name" value="HAD-SF-IA-v2"/>
    <property type="match status" value="1"/>
</dbReference>
<dbReference type="InterPro" id="IPR006439">
    <property type="entry name" value="HAD-SF_hydro_IA"/>
</dbReference>
<evidence type="ECO:0000256" key="1">
    <source>
        <dbReference type="ARBA" id="ARBA00008106"/>
    </source>
</evidence>
<comment type="similarity">
    <text evidence="1">Belongs to the HAD-like hydrolase superfamily. S-2-haloalkanoic acid dehalogenase family.</text>
</comment>
<reference evidence="3" key="1">
    <citation type="submission" date="2022-07" db="EMBL/GenBank/DDBJ databases">
        <title>Fungi with potential for degradation of polypropylene.</title>
        <authorList>
            <person name="Gostincar C."/>
        </authorList>
    </citation>
    <scope>NUCLEOTIDE SEQUENCE</scope>
    <source>
        <strain evidence="3">EXF-13287</strain>
    </source>
</reference>
<organism evidence="3 4">
    <name type="scientific">Coniochaeta hoffmannii</name>
    <dbReference type="NCBI Taxonomy" id="91930"/>
    <lineage>
        <taxon>Eukaryota</taxon>
        <taxon>Fungi</taxon>
        <taxon>Dikarya</taxon>
        <taxon>Ascomycota</taxon>
        <taxon>Pezizomycotina</taxon>
        <taxon>Sordariomycetes</taxon>
        <taxon>Sordariomycetidae</taxon>
        <taxon>Coniochaetales</taxon>
        <taxon>Coniochaetaceae</taxon>
        <taxon>Coniochaeta</taxon>
    </lineage>
</organism>
<dbReference type="Pfam" id="PF00702">
    <property type="entry name" value="Hydrolase"/>
    <property type="match status" value="1"/>
</dbReference>
<dbReference type="EMBL" id="JANBVN010000042">
    <property type="protein sequence ID" value="KAJ9158072.1"/>
    <property type="molecule type" value="Genomic_DNA"/>
</dbReference>
<dbReference type="InterPro" id="IPR006328">
    <property type="entry name" value="2-HAD"/>
</dbReference>
<keyword evidence="4" id="KW-1185">Reference proteome</keyword>
<dbReference type="NCBIfam" id="TIGR01428">
    <property type="entry name" value="HAD_type_II"/>
    <property type="match status" value="1"/>
</dbReference>
<accession>A0AA38RWJ6</accession>
<dbReference type="PRINTS" id="PR00413">
    <property type="entry name" value="HADHALOGNASE"/>
</dbReference>